<feature type="transmembrane region" description="Helical" evidence="7">
    <location>
        <begin position="62"/>
        <end position="82"/>
    </location>
</feature>
<evidence type="ECO:0000256" key="4">
    <source>
        <dbReference type="ARBA" id="ARBA00022692"/>
    </source>
</evidence>
<dbReference type="Proteomes" id="UP001162162">
    <property type="component" value="Unassembled WGS sequence"/>
</dbReference>
<organism evidence="8 9">
    <name type="scientific">Aromia moschata</name>
    <dbReference type="NCBI Taxonomy" id="1265417"/>
    <lineage>
        <taxon>Eukaryota</taxon>
        <taxon>Metazoa</taxon>
        <taxon>Ecdysozoa</taxon>
        <taxon>Arthropoda</taxon>
        <taxon>Hexapoda</taxon>
        <taxon>Insecta</taxon>
        <taxon>Pterygota</taxon>
        <taxon>Neoptera</taxon>
        <taxon>Endopterygota</taxon>
        <taxon>Coleoptera</taxon>
        <taxon>Polyphaga</taxon>
        <taxon>Cucujiformia</taxon>
        <taxon>Chrysomeloidea</taxon>
        <taxon>Cerambycidae</taxon>
        <taxon>Cerambycinae</taxon>
        <taxon>Callichromatini</taxon>
        <taxon>Aromia</taxon>
    </lineage>
</organism>
<feature type="transmembrane region" description="Helical" evidence="7">
    <location>
        <begin position="91"/>
        <end position="110"/>
    </location>
</feature>
<evidence type="ECO:0000256" key="3">
    <source>
        <dbReference type="ARBA" id="ARBA00022448"/>
    </source>
</evidence>
<reference evidence="8" key="1">
    <citation type="journal article" date="2023" name="Insect Mol. Biol.">
        <title>Genome sequencing provides insights into the evolution of gene families encoding plant cell wall-degrading enzymes in longhorned beetles.</title>
        <authorList>
            <person name="Shin N.R."/>
            <person name="Okamura Y."/>
            <person name="Kirsch R."/>
            <person name="Pauchet Y."/>
        </authorList>
    </citation>
    <scope>NUCLEOTIDE SEQUENCE</scope>
    <source>
        <strain evidence="8">AMC_N1</strain>
    </source>
</reference>
<keyword evidence="9" id="KW-1185">Reference proteome</keyword>
<proteinExistence type="inferred from homology"/>
<accession>A0AAV8YC79</accession>
<evidence type="ECO:0000256" key="6">
    <source>
        <dbReference type="ARBA" id="ARBA00023136"/>
    </source>
</evidence>
<evidence type="ECO:0000256" key="7">
    <source>
        <dbReference type="SAM" id="Phobius"/>
    </source>
</evidence>
<dbReference type="PANTHER" id="PTHR10332:SF88">
    <property type="entry name" value="EQUILIBRATIVE NUCLEOSIDE TRANSPORTER 1, ISOFORM A"/>
    <property type="match status" value="1"/>
</dbReference>
<feature type="transmembrane region" description="Helical" evidence="7">
    <location>
        <begin position="12"/>
        <end position="31"/>
    </location>
</feature>
<dbReference type="GO" id="GO:0005337">
    <property type="term" value="F:nucleoside transmembrane transporter activity"/>
    <property type="evidence" value="ECO:0007669"/>
    <property type="project" value="InterPro"/>
</dbReference>
<keyword evidence="6 7" id="KW-0472">Membrane</keyword>
<feature type="transmembrane region" description="Helical" evidence="7">
    <location>
        <begin position="280"/>
        <end position="298"/>
    </location>
</feature>
<comment type="subcellular location">
    <subcellularLocation>
        <location evidence="1">Membrane</location>
        <topology evidence="1">Multi-pass membrane protein</topology>
    </subcellularLocation>
</comment>
<dbReference type="AlphaFoldDB" id="A0AAV8YC79"/>
<evidence type="ECO:0000256" key="2">
    <source>
        <dbReference type="ARBA" id="ARBA00007965"/>
    </source>
</evidence>
<dbReference type="InterPro" id="IPR002259">
    <property type="entry name" value="Eqnu_transpt"/>
</dbReference>
<keyword evidence="3" id="KW-0813">Transport</keyword>
<feature type="transmembrane region" description="Helical" evidence="7">
    <location>
        <begin position="383"/>
        <end position="405"/>
    </location>
</feature>
<evidence type="ECO:0000256" key="1">
    <source>
        <dbReference type="ARBA" id="ARBA00004141"/>
    </source>
</evidence>
<evidence type="ECO:0000256" key="5">
    <source>
        <dbReference type="ARBA" id="ARBA00022989"/>
    </source>
</evidence>
<keyword evidence="5 7" id="KW-1133">Transmembrane helix</keyword>
<dbReference type="PANTHER" id="PTHR10332">
    <property type="entry name" value="EQUILIBRATIVE NUCLEOSIDE TRANSPORTER"/>
    <property type="match status" value="1"/>
</dbReference>
<dbReference type="Pfam" id="PF01733">
    <property type="entry name" value="Nucleoside_tran"/>
    <property type="match status" value="2"/>
</dbReference>
<feature type="transmembrane region" description="Helical" evidence="7">
    <location>
        <begin position="122"/>
        <end position="145"/>
    </location>
</feature>
<comment type="caution">
    <text evidence="8">The sequence shown here is derived from an EMBL/GenBank/DDBJ whole genome shotgun (WGS) entry which is preliminary data.</text>
</comment>
<protein>
    <recommendedName>
        <fullName evidence="10">Equilibrative nucleoside transporter 3</fullName>
    </recommendedName>
</protein>
<sequence length="409" mass="45554">MQISHAECGDSVVFYVSSMRVDGLVSVYHYWMYKFRNVSLDEFNITSSATPKTDLQARFSTTYSIVANVCSVVSIVLTVLLYKRVSLQTKIIGSLVVMIILLVITLVFVWTNTDAWQDTFFIISLVIAGLLSGSGLCFTVSVFQFSVKFPPVYLGSMLSGQSVCGIVVSLVQIFTLAVGTSSQITAFIFFSIGVAFILGVQILFSLVMAKDKYMRDCLAIDDMVEHEISVDKSRIVEIFKKIIPIILTMLLTAGSTIIIHPGLSSLAESIGKGNGRWNDVFFVPVCTFLFFNLFDFFGRESSLRWNWLGGTHVVLVTSVLRLILVPMIMFCNIQPRHHLPVVFDEDYAYGIFMIVFAFSAGYLTNLCLRLLQSVVQGGEMKIAMFITMMVMIIGMITCSFLSGVMRSLL</sequence>
<evidence type="ECO:0008006" key="10">
    <source>
        <dbReference type="Google" id="ProtNLM"/>
    </source>
</evidence>
<evidence type="ECO:0000313" key="9">
    <source>
        <dbReference type="Proteomes" id="UP001162162"/>
    </source>
</evidence>
<evidence type="ECO:0000313" key="8">
    <source>
        <dbReference type="EMBL" id="KAJ8948576.1"/>
    </source>
</evidence>
<comment type="similarity">
    <text evidence="2">Belongs to the SLC29A/ENT transporter (TC 2.A.57) family.</text>
</comment>
<dbReference type="EMBL" id="JAPWTK010000134">
    <property type="protein sequence ID" value="KAJ8948576.1"/>
    <property type="molecule type" value="Genomic_DNA"/>
</dbReference>
<gene>
    <name evidence="8" type="ORF">NQ318_007580</name>
</gene>
<feature type="transmembrane region" description="Helical" evidence="7">
    <location>
        <begin position="184"/>
        <end position="207"/>
    </location>
</feature>
<keyword evidence="4 7" id="KW-0812">Transmembrane</keyword>
<feature type="transmembrane region" description="Helical" evidence="7">
    <location>
        <begin position="349"/>
        <end position="371"/>
    </location>
</feature>
<feature type="transmembrane region" description="Helical" evidence="7">
    <location>
        <begin position="152"/>
        <end position="178"/>
    </location>
</feature>
<dbReference type="GO" id="GO:0005886">
    <property type="term" value="C:plasma membrane"/>
    <property type="evidence" value="ECO:0007669"/>
    <property type="project" value="TreeGrafter"/>
</dbReference>
<feature type="transmembrane region" description="Helical" evidence="7">
    <location>
        <begin position="242"/>
        <end position="260"/>
    </location>
</feature>
<name>A0AAV8YC79_9CUCU</name>
<feature type="transmembrane region" description="Helical" evidence="7">
    <location>
        <begin position="305"/>
        <end position="329"/>
    </location>
</feature>